<accession>A0A7N2MJI7</accession>
<feature type="transmembrane region" description="Helical" evidence="3">
    <location>
        <begin position="386"/>
        <end position="411"/>
    </location>
</feature>
<dbReference type="AlphaFoldDB" id="A0A7N2MJI7"/>
<keyword evidence="1" id="KW-0406">Ion transport</keyword>
<dbReference type="Gramene" id="QL09p027806:mrna">
    <property type="protein sequence ID" value="QL09p027806:mrna"/>
    <property type="gene ID" value="QL09p027806"/>
</dbReference>
<dbReference type="PANTHER" id="PTHR45651:SF50">
    <property type="entry name" value="CYCLIC NUCLEOTIDE-GATED ION CHANNEL 2"/>
    <property type="match status" value="1"/>
</dbReference>
<dbReference type="PANTHER" id="PTHR45651">
    <property type="entry name" value="CYCLIC NUCLEOTIDE-GATED ION CHANNEL 15-RELATED-RELATED"/>
    <property type="match status" value="1"/>
</dbReference>
<dbReference type="Gene3D" id="1.10.287.630">
    <property type="entry name" value="Helix hairpin bin"/>
    <property type="match status" value="1"/>
</dbReference>
<evidence type="ECO:0000256" key="1">
    <source>
        <dbReference type="ARBA" id="ARBA00023286"/>
    </source>
</evidence>
<feature type="transmembrane region" description="Helical" evidence="3">
    <location>
        <begin position="359"/>
        <end position="380"/>
    </location>
</feature>
<feature type="transmembrane region" description="Helical" evidence="3">
    <location>
        <begin position="200"/>
        <end position="221"/>
    </location>
</feature>
<keyword evidence="1" id="KW-1071">Ligand-gated ion channel</keyword>
<dbReference type="SUPFAM" id="SSF81324">
    <property type="entry name" value="Voltage-gated potassium channels"/>
    <property type="match status" value="1"/>
</dbReference>
<dbReference type="Pfam" id="PF00027">
    <property type="entry name" value="cNMP_binding"/>
    <property type="match status" value="1"/>
</dbReference>
<keyword evidence="2" id="KW-0407">Ion channel</keyword>
<dbReference type="InterPro" id="IPR018490">
    <property type="entry name" value="cNMP-bd_dom_sf"/>
</dbReference>
<sequence length="677" mass="77424">MAVVIAEDVVVLSIEEQKCEHVANNDVEWVVDSAAPYHIIPTKGLFTTYTAGDFDLRMNVFSTLTMNQASYCNYLSNGRWKLTKGPLVVAIGHACCGMYKTHVKICKKKFNEIKDFEKTPKMSVGINGVETKRVKFSLPNSASEEEVVGDEGYEDAKATWDDDEVKDPRGLEEREQYPPLEIVVIWLVVPKLLKENRINLIMTILLVTYFVQFFANLYHSIYLLKKLQKVTGYIFGSVWWRFNLNLLAYLIAAHVGLPLSPNIVVGGCWFALSTKRLVSCLHQQCDMSTKCNLSLVCSEARCNNQHIQLASGKNLMGNQCGANITAIRSFCLDEDGPYNYGIYLQALPVLSSNSLAVKILYPVFWGLLCLSSFGNVLAPTSNVLEVIFSICITLGGLALFTTLVANIQVFLHTLMATKKNVLLKHRDMVWWMKRRQLPLHLRRRVHRFECQRWAAMEGQDEMQLIKDLPDGLRRDIKRYLCIDLVKKVPLFQILDDLILDNICDLVTPYIYGKGEKIIREGDPVQRMVFVVHGRVRRSQALNRGFIGTSMLQPGSFFGDELLSWCLRRPFIDRLPSSSATFVCAESIEAYCLDADQLRYITDHFRYQFASDRLMRTMRYYSSNWRTRAAVTIQIAWRCNKTRTKGTVSLLMHNRGTDSLLRHYAVYFMSLKPQDHLE</sequence>
<feature type="domain" description="Cyclic nucleotide-binding" evidence="4">
    <location>
        <begin position="490"/>
        <end position="600"/>
    </location>
</feature>
<evidence type="ECO:0000256" key="2">
    <source>
        <dbReference type="ARBA" id="ARBA00023303"/>
    </source>
</evidence>
<dbReference type="OMA" id="GNIWWRF"/>
<keyword evidence="6" id="KW-1185">Reference proteome</keyword>
<organism evidence="5 6">
    <name type="scientific">Quercus lobata</name>
    <name type="common">Valley oak</name>
    <dbReference type="NCBI Taxonomy" id="97700"/>
    <lineage>
        <taxon>Eukaryota</taxon>
        <taxon>Viridiplantae</taxon>
        <taxon>Streptophyta</taxon>
        <taxon>Embryophyta</taxon>
        <taxon>Tracheophyta</taxon>
        <taxon>Spermatophyta</taxon>
        <taxon>Magnoliopsida</taxon>
        <taxon>eudicotyledons</taxon>
        <taxon>Gunneridae</taxon>
        <taxon>Pentapetalae</taxon>
        <taxon>rosids</taxon>
        <taxon>fabids</taxon>
        <taxon>Fagales</taxon>
        <taxon>Fagaceae</taxon>
        <taxon>Quercus</taxon>
    </lineage>
</organism>
<reference evidence="5 6" key="1">
    <citation type="journal article" date="2016" name="G3 (Bethesda)">
        <title>First Draft Assembly and Annotation of the Genome of a California Endemic Oak Quercus lobata Nee (Fagaceae).</title>
        <authorList>
            <person name="Sork V.L."/>
            <person name="Fitz-Gibbon S.T."/>
            <person name="Puiu D."/>
            <person name="Crepeau M."/>
            <person name="Gugger P.F."/>
            <person name="Sherman R."/>
            <person name="Stevens K."/>
            <person name="Langley C.H."/>
            <person name="Pellegrini M."/>
            <person name="Salzberg S.L."/>
        </authorList>
    </citation>
    <scope>NUCLEOTIDE SEQUENCE [LARGE SCALE GENOMIC DNA]</scope>
    <source>
        <strain evidence="5 6">cv. SW786</strain>
    </source>
</reference>
<reference evidence="5" key="2">
    <citation type="submission" date="2021-01" db="UniProtKB">
        <authorList>
            <consortium name="EnsemblPlants"/>
        </authorList>
    </citation>
    <scope>IDENTIFICATION</scope>
</reference>
<keyword evidence="3" id="KW-1133">Transmembrane helix</keyword>
<keyword evidence="3" id="KW-0812">Transmembrane</keyword>
<dbReference type="SMART" id="SM00100">
    <property type="entry name" value="cNMP"/>
    <property type="match status" value="1"/>
</dbReference>
<dbReference type="Proteomes" id="UP000594261">
    <property type="component" value="Chromosome 9"/>
</dbReference>
<evidence type="ECO:0000259" key="4">
    <source>
        <dbReference type="PROSITE" id="PS50042"/>
    </source>
</evidence>
<keyword evidence="1" id="KW-0813">Transport</keyword>
<dbReference type="SUPFAM" id="SSF51206">
    <property type="entry name" value="cAMP-binding domain-like"/>
    <property type="match status" value="1"/>
</dbReference>
<protein>
    <recommendedName>
        <fullName evidence="4">Cyclic nucleotide-binding domain-containing protein</fullName>
    </recommendedName>
</protein>
<dbReference type="GO" id="GO:0016020">
    <property type="term" value="C:membrane"/>
    <property type="evidence" value="ECO:0007669"/>
    <property type="project" value="UniProtKB-SubCell"/>
</dbReference>
<dbReference type="InterPro" id="IPR000595">
    <property type="entry name" value="cNMP-bd_dom"/>
</dbReference>
<keyword evidence="3" id="KW-0472">Membrane</keyword>
<dbReference type="PROSITE" id="PS50042">
    <property type="entry name" value="CNMP_BINDING_3"/>
    <property type="match status" value="1"/>
</dbReference>
<dbReference type="InParanoid" id="A0A7N2MJI7"/>
<evidence type="ECO:0000313" key="6">
    <source>
        <dbReference type="Proteomes" id="UP000594261"/>
    </source>
</evidence>
<name>A0A7N2MJI7_QUELO</name>
<proteinExistence type="predicted"/>
<feature type="transmembrane region" description="Helical" evidence="3">
    <location>
        <begin position="246"/>
        <end position="272"/>
    </location>
</feature>
<dbReference type="EnsemblPlants" id="QL09p027806:mrna">
    <property type="protein sequence ID" value="QL09p027806:mrna"/>
    <property type="gene ID" value="QL09p027806"/>
</dbReference>
<dbReference type="InterPro" id="IPR014710">
    <property type="entry name" value="RmlC-like_jellyroll"/>
</dbReference>
<dbReference type="Gene3D" id="2.60.120.10">
    <property type="entry name" value="Jelly Rolls"/>
    <property type="match status" value="1"/>
</dbReference>
<evidence type="ECO:0000256" key="3">
    <source>
        <dbReference type="SAM" id="Phobius"/>
    </source>
</evidence>
<dbReference type="CDD" id="cd00038">
    <property type="entry name" value="CAP_ED"/>
    <property type="match status" value="1"/>
</dbReference>
<evidence type="ECO:0000313" key="5">
    <source>
        <dbReference type="EnsemblPlants" id="QL09p027806:mrna"/>
    </source>
</evidence>
<dbReference type="GO" id="GO:0034220">
    <property type="term" value="P:monoatomic ion transmembrane transport"/>
    <property type="evidence" value="ECO:0007669"/>
    <property type="project" value="UniProtKB-KW"/>
</dbReference>
<dbReference type="EMBL" id="LRBV02000009">
    <property type="status" value="NOT_ANNOTATED_CDS"/>
    <property type="molecule type" value="Genomic_DNA"/>
</dbReference>